<dbReference type="InterPro" id="IPR006150">
    <property type="entry name" value="Cys_repeat_1"/>
</dbReference>
<dbReference type="PANTHER" id="PTHR46339">
    <property type="entry name" value="PROTEIN CBG15282-RELATED"/>
    <property type="match status" value="1"/>
</dbReference>
<dbReference type="InterPro" id="IPR028150">
    <property type="entry name" value="Lustrin_cystein"/>
</dbReference>
<dbReference type="PROSITE" id="PS50279">
    <property type="entry name" value="BPTI_KUNITZ_2"/>
    <property type="match status" value="5"/>
</dbReference>
<dbReference type="Pfam" id="PF14625">
    <property type="entry name" value="Lustrin_cystein"/>
    <property type="match status" value="9"/>
</dbReference>
<dbReference type="PANTHER" id="PTHR46339:SF4">
    <property type="entry name" value="BPTI_KUNITZ INHIBITOR DOMAIN-CONTAINING PROTEIN"/>
    <property type="match status" value="1"/>
</dbReference>
<feature type="domain" description="BPTI/Kunitz inhibitor" evidence="2">
    <location>
        <begin position="246"/>
        <end position="298"/>
    </location>
</feature>
<dbReference type="SMART" id="SM00289">
    <property type="entry name" value="WR1"/>
    <property type="match status" value="14"/>
</dbReference>
<name>A0AA36GAR3_9BILA</name>
<dbReference type="InterPro" id="IPR006149">
    <property type="entry name" value="EB_dom"/>
</dbReference>
<gene>
    <name evidence="3" type="ORF">MSPICULIGERA_LOCUS16976</name>
</gene>
<evidence type="ECO:0000313" key="4">
    <source>
        <dbReference type="Proteomes" id="UP001177023"/>
    </source>
</evidence>
<evidence type="ECO:0000259" key="2">
    <source>
        <dbReference type="PROSITE" id="PS50279"/>
    </source>
</evidence>
<dbReference type="InterPro" id="IPR036880">
    <property type="entry name" value="Kunitz_BPTI_sf"/>
</dbReference>
<feature type="chain" id="PRO_5041251633" description="BPTI/Kunitz inhibitor domain-containing protein" evidence="1">
    <location>
        <begin position="22"/>
        <end position="1404"/>
    </location>
</feature>
<dbReference type="Proteomes" id="UP001177023">
    <property type="component" value="Unassembled WGS sequence"/>
</dbReference>
<dbReference type="CDD" id="cd22593">
    <property type="entry name" value="Kunitz_conkunitzin"/>
    <property type="match status" value="1"/>
</dbReference>
<protein>
    <recommendedName>
        <fullName evidence="2">BPTI/Kunitz inhibitor domain-containing protein</fullName>
    </recommendedName>
</protein>
<dbReference type="Pfam" id="PF00014">
    <property type="entry name" value="Kunitz_BPTI"/>
    <property type="match status" value="5"/>
</dbReference>
<dbReference type="InterPro" id="IPR053014">
    <property type="entry name" value="Cuticle_assoc_divergent"/>
</dbReference>
<organism evidence="3 4">
    <name type="scientific">Mesorhabditis spiculigera</name>
    <dbReference type="NCBI Taxonomy" id="96644"/>
    <lineage>
        <taxon>Eukaryota</taxon>
        <taxon>Metazoa</taxon>
        <taxon>Ecdysozoa</taxon>
        <taxon>Nematoda</taxon>
        <taxon>Chromadorea</taxon>
        <taxon>Rhabditida</taxon>
        <taxon>Rhabditina</taxon>
        <taxon>Rhabditomorpha</taxon>
        <taxon>Rhabditoidea</taxon>
        <taxon>Rhabditidae</taxon>
        <taxon>Mesorhabditinae</taxon>
        <taxon>Mesorhabditis</taxon>
    </lineage>
</organism>
<reference evidence="3" key="1">
    <citation type="submission" date="2023-06" db="EMBL/GenBank/DDBJ databases">
        <authorList>
            <person name="Delattre M."/>
        </authorList>
    </citation>
    <scope>NUCLEOTIDE SEQUENCE</scope>
    <source>
        <strain evidence="3">AF72</strain>
    </source>
</reference>
<feature type="signal peptide" evidence="1">
    <location>
        <begin position="1"/>
        <end position="21"/>
    </location>
</feature>
<feature type="domain" description="BPTI/Kunitz inhibitor" evidence="2">
    <location>
        <begin position="683"/>
        <end position="735"/>
    </location>
</feature>
<dbReference type="PRINTS" id="PR00759">
    <property type="entry name" value="BASICPTASE"/>
</dbReference>
<accession>A0AA36GAR3</accession>
<dbReference type="EMBL" id="CATQJA010002654">
    <property type="protein sequence ID" value="CAJ0578735.1"/>
    <property type="molecule type" value="Genomic_DNA"/>
</dbReference>
<dbReference type="Gene3D" id="4.10.410.10">
    <property type="entry name" value="Pancreatic trypsin inhibitor Kunitz domain"/>
    <property type="match status" value="5"/>
</dbReference>
<feature type="domain" description="BPTI/Kunitz inhibitor" evidence="2">
    <location>
        <begin position="375"/>
        <end position="422"/>
    </location>
</feature>
<sequence length="1404" mass="153746">MKTRSWIKLASALACIKLINGYCEEGVLCSECDLRDAGSPCNTNERMPYYYCSNETRTVIYDSTKYLICAGHEMKLFDCAMGNTSGVFNPITRQCVTEEAAENGERWRRKRSTSGSSRVGDVCSFNTDCQRGMYCGGGVCSCLSDFVAINNHCWQKINPGESGCVEDRQCQAVWPQTTCSGSGVCECPENTVPSRTRDGPYSAPLPPLKFTTLTMEMVPLGVSQQIFPEYSESVDGVCCPSRAFACTQPMESGPEPTVPRWWFNSATGTCVQFLWDPDTISGASPNNFKTIEHCESYCRDTCKRGATEYSEGKVALIDDTPLGNCLASGVLGNRCGPDHQCTLIGSQQSCCPSTTHICSAAGGRSYPSKPLTNFDRGVHIAGSKAATRYYYDADQGRCVNFIYQGLGNFNNFLTKQDCESFCSKLVCENGHPLRIGDEWQRCEGPTDCPTSHTCQSAHKVCCPTSQTLCTQPKRLGDCTQSVRRYWYNAATRQCEMFQYTGCQGNDNNFPTLLQCQQKCKGVGVEPRCQHGRAFRNRDGNFQTCSDKGANRCPANHNCFYDGVSHGCCPTKAFTCSLNPDKGVQCGSGKSYRYYFNPQKQSCETFQYEGCDGNPNNFLTAEECQSYCGVGGCPNGGMPLRDQITNRQMSCSELRQCPNTHECIAIPHNGNVEHRCCPTKVTICSQPPQQGNHCSKMSVSRYYFNIVTKECASFQYNGCNGNLNNFGSASECYNFCSSAGCRVGEVAYKDVFDCNNNLRNSCPPDYSCRHNALTASYVCCGSNGMDVCPGEERAFVNPLDETIRECAINIPGSCPANFLCRFSPNRNKYYCCAPNTENVCPEGRALFRAPKTLLPQRCTLNVGNQCVDGYSCQSRSKNVLQGFCCSAKNVCRGDAEFLVDEKTRMPRICTPGSFVACPNGYRCHRSQRSSSSGFCCKGDTTNAVTEGCPPGEFAYVKKGLVEACDPFNPENKPCPATYTCQYSTAFQRYQCCGKDPIEEEEIEQEELGCPAQQVAHLERGIPLVCTASGQTCPLGYFCQFSDKNKQFQCCGHRAGCPFQSVAFIDMSGGAMECNPQFAMCPPGYDCIKGRSGKHLCCTSQEGSNKTMLSMGPIIAKQPAISTTTSLAELVRETERIECPDGTVNVDGDCKSIQPVGMPCSIDAECMGGAKCRRSICGCPEGHYWKDDACVMMRKCGKAEVLFEGDCLKLGTFGSACLTSLQCTNGTVCSEGQCRCAAGTFGYEGRCLANLCGEAATPVVDELGSVKMCAKTACPGGRCTYSKVVRHYICCEANRKLPKKFPTLIENVPMDPPMRPTPIIQNRTPAPVRTELRRPSPRKPTSKCPGNYPPLTVGPRKLLWGCLPTAPKCPPSRQRVTLDDDGEQLLICDRLCLTPARRSRSACPPT</sequence>
<evidence type="ECO:0000256" key="1">
    <source>
        <dbReference type="SAM" id="SignalP"/>
    </source>
</evidence>
<keyword evidence="1" id="KW-0732">Signal</keyword>
<evidence type="ECO:0000313" key="3">
    <source>
        <dbReference type="EMBL" id="CAJ0578735.1"/>
    </source>
</evidence>
<feature type="domain" description="BPTI/Kunitz inhibitor" evidence="2">
    <location>
        <begin position="469"/>
        <end position="519"/>
    </location>
</feature>
<dbReference type="PROSITE" id="PS00280">
    <property type="entry name" value="BPTI_KUNITZ_1"/>
    <property type="match status" value="3"/>
</dbReference>
<dbReference type="InterPro" id="IPR020901">
    <property type="entry name" value="Prtase_inh_Kunz-CS"/>
</dbReference>
<dbReference type="CDD" id="cd00109">
    <property type="entry name" value="Kunitz-type"/>
    <property type="match status" value="4"/>
</dbReference>
<dbReference type="GO" id="GO:0004867">
    <property type="term" value="F:serine-type endopeptidase inhibitor activity"/>
    <property type="evidence" value="ECO:0007669"/>
    <property type="project" value="InterPro"/>
</dbReference>
<dbReference type="SMART" id="SM00131">
    <property type="entry name" value="KU"/>
    <property type="match status" value="5"/>
</dbReference>
<keyword evidence="4" id="KW-1185">Reference proteome</keyword>
<dbReference type="Pfam" id="PF01683">
    <property type="entry name" value="EB"/>
    <property type="match status" value="3"/>
</dbReference>
<proteinExistence type="predicted"/>
<dbReference type="InterPro" id="IPR002223">
    <property type="entry name" value="Kunitz_BPTI"/>
</dbReference>
<feature type="non-terminal residue" evidence="3">
    <location>
        <position position="1404"/>
    </location>
</feature>
<dbReference type="SUPFAM" id="SSF57362">
    <property type="entry name" value="BPTI-like"/>
    <property type="match status" value="5"/>
</dbReference>
<comment type="caution">
    <text evidence="3">The sequence shown here is derived from an EMBL/GenBank/DDBJ whole genome shotgun (WGS) entry which is preliminary data.</text>
</comment>
<feature type="domain" description="BPTI/Kunitz inhibitor" evidence="2">
    <location>
        <begin position="575"/>
        <end position="627"/>
    </location>
</feature>